<dbReference type="InterPro" id="IPR016039">
    <property type="entry name" value="Thiolase-like"/>
</dbReference>
<dbReference type="InterPro" id="IPR002155">
    <property type="entry name" value="Thiolase"/>
</dbReference>
<accession>A0A934MF01</accession>
<protein>
    <recommendedName>
        <fullName evidence="2">Thiolase C-terminal domain-containing protein</fullName>
    </recommendedName>
</protein>
<dbReference type="EMBL" id="JAEKJA010000023">
    <property type="protein sequence ID" value="MBJ3778122.1"/>
    <property type="molecule type" value="Genomic_DNA"/>
</dbReference>
<dbReference type="CDD" id="cd00829">
    <property type="entry name" value="SCP-x_thiolase"/>
    <property type="match status" value="1"/>
</dbReference>
<comment type="caution">
    <text evidence="3">The sequence shown here is derived from an EMBL/GenBank/DDBJ whole genome shotgun (WGS) entry which is preliminary data.</text>
</comment>
<dbReference type="Gene3D" id="3.40.47.10">
    <property type="match status" value="1"/>
</dbReference>
<dbReference type="GO" id="GO:0003988">
    <property type="term" value="F:acetyl-CoA C-acyltransferase activity"/>
    <property type="evidence" value="ECO:0007669"/>
    <property type="project" value="UniProtKB-ARBA"/>
</dbReference>
<dbReference type="InterPro" id="IPR055140">
    <property type="entry name" value="Thiolase_C_2"/>
</dbReference>
<dbReference type="AlphaFoldDB" id="A0A934MF01"/>
<evidence type="ECO:0000256" key="1">
    <source>
        <dbReference type="SAM" id="MobiDB-lite"/>
    </source>
</evidence>
<dbReference type="PANTHER" id="PTHR42870:SF1">
    <property type="entry name" value="NON-SPECIFIC LIPID-TRANSFER PROTEIN-LIKE 2"/>
    <property type="match status" value="1"/>
</dbReference>
<sequence length="387" mass="41644">MKINAAICGVGASEFGRYLPDSQLRLGAKAFKAALEDSGLKREDIDGLSIHMGWPVGLDYDRVAEGLGLNIRYVNQSWLHGRFVTNALQHAALAVSAGLANVVACFTAISFTRERDILGGPGDIEGNREEGGTHGEAPPYGLTAPAGGAALSMQRYMARYGVTSTDLAEVPIQIRQHALKNPGAIMKKPLTLEDHQASRMVVDPLHLFDCCLVTDGAVVTFVTTEERARDLKQKPVRIAGMQGIRSSRDEFIFAPPGLGISQQPTTDVASRPVDVEIFETSGIGREAVQGLYTYDAFTPLILFVLERYGYCGAGEAWQFVKDGRIGPGGALPINTNGGLLSEAHVGGWNHIREMVRQLRGTAGERQIPDASVLQWGTCWGDSVLLAA</sequence>
<dbReference type="Pfam" id="PF22691">
    <property type="entry name" value="Thiolase_C_1"/>
    <property type="match status" value="1"/>
</dbReference>
<proteinExistence type="predicted"/>
<dbReference type="SUPFAM" id="SSF53901">
    <property type="entry name" value="Thiolase-like"/>
    <property type="match status" value="2"/>
</dbReference>
<evidence type="ECO:0000313" key="3">
    <source>
        <dbReference type="EMBL" id="MBJ3778122.1"/>
    </source>
</evidence>
<keyword evidence="4" id="KW-1185">Reference proteome</keyword>
<gene>
    <name evidence="3" type="ORF">JCR33_20645</name>
</gene>
<feature type="region of interest" description="Disordered" evidence="1">
    <location>
        <begin position="120"/>
        <end position="139"/>
    </location>
</feature>
<dbReference type="PIRSF" id="PIRSF000429">
    <property type="entry name" value="Ac-CoA_Ac_transf"/>
    <property type="match status" value="1"/>
</dbReference>
<dbReference type="RefSeq" id="WP_198884024.1">
    <property type="nucleotide sequence ID" value="NZ_JAEKJA010000023.1"/>
</dbReference>
<evidence type="ECO:0000259" key="2">
    <source>
        <dbReference type="Pfam" id="PF22691"/>
    </source>
</evidence>
<dbReference type="PANTHER" id="PTHR42870">
    <property type="entry name" value="ACETYL-COA C-ACETYLTRANSFERASE"/>
    <property type="match status" value="1"/>
</dbReference>
<organism evidence="3 4">
    <name type="scientific">Acuticoccus mangrovi</name>
    <dbReference type="NCBI Taxonomy" id="2796142"/>
    <lineage>
        <taxon>Bacteria</taxon>
        <taxon>Pseudomonadati</taxon>
        <taxon>Pseudomonadota</taxon>
        <taxon>Alphaproteobacteria</taxon>
        <taxon>Hyphomicrobiales</taxon>
        <taxon>Amorphaceae</taxon>
        <taxon>Acuticoccus</taxon>
    </lineage>
</organism>
<name>A0A934MF01_9HYPH</name>
<reference evidence="3" key="1">
    <citation type="submission" date="2020-12" db="EMBL/GenBank/DDBJ databases">
        <title>Bacterial taxonomy.</title>
        <authorList>
            <person name="Pan X."/>
        </authorList>
    </citation>
    <scope>NUCLEOTIDE SEQUENCE</scope>
    <source>
        <strain evidence="3">B2012</strain>
    </source>
</reference>
<feature type="domain" description="Thiolase C-terminal" evidence="2">
    <location>
        <begin position="276"/>
        <end position="372"/>
    </location>
</feature>
<evidence type="ECO:0000313" key="4">
    <source>
        <dbReference type="Proteomes" id="UP000609531"/>
    </source>
</evidence>
<dbReference type="Proteomes" id="UP000609531">
    <property type="component" value="Unassembled WGS sequence"/>
</dbReference>